<accession>A0A1I5RLU1</accession>
<keyword evidence="11" id="KW-1185">Reference proteome</keyword>
<keyword evidence="10" id="KW-0282">Flagellum</keyword>
<evidence type="ECO:0000256" key="2">
    <source>
        <dbReference type="ARBA" id="ARBA00009677"/>
    </source>
</evidence>
<dbReference type="AlphaFoldDB" id="A0A1I5RLU1"/>
<feature type="domain" description="Flagellar basal body rod protein N-terminal" evidence="6">
    <location>
        <begin position="5"/>
        <end position="35"/>
    </location>
</feature>
<evidence type="ECO:0000259" key="6">
    <source>
        <dbReference type="Pfam" id="PF00460"/>
    </source>
</evidence>
<sequence>MMRALYSGISGLRVHQVQMDVIGNNIANVNTVAFKASRVTFQEILNQTLRSASAPSQVGGRGGTNPQQIGLGVSLGSIDVLHTRTGVQRTDKATDLAIDGEGFFIVTDGTNEYYTRAGNFDIDLLGNLVYPGGLRVLGWNTLITDPDTGVQYVDTTGAPGPINLSNLSMPARATDMIRFEGNLDANVAVGKEVQYSFSVFDSLGNEHKLNYIFTKQAPNVWSWKIVPAPQAGAETYTVEQPAGGTLARNPVTIGGANRPILYAHDIKSLSVETPSGVNQYQFTVVNDQNEFNARLSTLGSGQAVILVNGTDSVQVAFGDDLPVNSRIRIEYNNFAVSHVVPMVDVDASVPGRAAGYDWNNDGIEDIPAGQAHGVLIFGEDGRLVQSLMNSDLTIVMNPEVSGAADIFLRRENVQFDPIKFTQYADATTVKAMKTGYAAGILNSISIDSEGRVIGYYTNGQSREDAVLAIAIFNNPGGLNKVGNNLYQPSTNSGYPVYGRAGVGGRGTIIAGALEMSNVDLAKEFTDMIVAQRGFQANSRIITVADEMLQELVNLKR</sequence>
<dbReference type="InterPro" id="IPR001444">
    <property type="entry name" value="Flag_bb_rod_N"/>
</dbReference>
<dbReference type="PANTHER" id="PTHR30435:SF1">
    <property type="entry name" value="FLAGELLAR HOOK PROTEIN FLGE"/>
    <property type="match status" value="1"/>
</dbReference>
<dbReference type="Pfam" id="PF22692">
    <property type="entry name" value="LlgE_F_G_D1"/>
    <property type="match status" value="1"/>
</dbReference>
<dbReference type="InterPro" id="IPR020013">
    <property type="entry name" value="Flagellar_FlgE/F/G"/>
</dbReference>
<keyword evidence="4 5" id="KW-0975">Bacterial flagellum</keyword>
<dbReference type="GO" id="GO:0005829">
    <property type="term" value="C:cytosol"/>
    <property type="evidence" value="ECO:0007669"/>
    <property type="project" value="TreeGrafter"/>
</dbReference>
<dbReference type="GO" id="GO:0009424">
    <property type="term" value="C:bacterial-type flagellum hook"/>
    <property type="evidence" value="ECO:0007669"/>
    <property type="project" value="TreeGrafter"/>
</dbReference>
<comment type="function">
    <text evidence="5">A flexible structure which links the flagellar filament to the drive apparatus in the basal body.</text>
</comment>
<keyword evidence="10" id="KW-0969">Cilium</keyword>
<keyword evidence="10" id="KW-0966">Cell projection</keyword>
<dbReference type="InterPro" id="IPR011491">
    <property type="entry name" value="FlgE_D2"/>
</dbReference>
<evidence type="ECO:0000313" key="10">
    <source>
        <dbReference type="EMBL" id="SFP59524.1"/>
    </source>
</evidence>
<dbReference type="SUPFAM" id="SSF117143">
    <property type="entry name" value="Flagellar hook protein flgE"/>
    <property type="match status" value="1"/>
</dbReference>
<proteinExistence type="inferred from homology"/>
<dbReference type="PANTHER" id="PTHR30435">
    <property type="entry name" value="FLAGELLAR PROTEIN"/>
    <property type="match status" value="1"/>
</dbReference>
<dbReference type="Pfam" id="PF07559">
    <property type="entry name" value="FlgE_D2"/>
    <property type="match status" value="1"/>
</dbReference>
<dbReference type="OrthoDB" id="9804559at2"/>
<name>A0A1I5RLU1_9FIRM</name>
<feature type="domain" description="Flagellar hook protein FlgE D2" evidence="8">
    <location>
        <begin position="193"/>
        <end position="233"/>
    </location>
</feature>
<feature type="domain" description="Flagellar basal-body/hook protein C-terminal" evidence="7">
    <location>
        <begin position="510"/>
        <end position="554"/>
    </location>
</feature>
<gene>
    <name evidence="10" type="ORF">SAMN05444406_10139</name>
</gene>
<protein>
    <recommendedName>
        <fullName evidence="3 5">Flagellar hook protein FlgE</fullName>
    </recommendedName>
</protein>
<evidence type="ECO:0000256" key="3">
    <source>
        <dbReference type="ARBA" id="ARBA00019015"/>
    </source>
</evidence>
<dbReference type="Gene3D" id="2.60.98.20">
    <property type="entry name" value="Flagellar hook protein FlgE"/>
    <property type="match status" value="1"/>
</dbReference>
<evidence type="ECO:0000259" key="9">
    <source>
        <dbReference type="Pfam" id="PF22692"/>
    </source>
</evidence>
<dbReference type="GO" id="GO:0009425">
    <property type="term" value="C:bacterial-type flagellum basal body"/>
    <property type="evidence" value="ECO:0007669"/>
    <property type="project" value="UniProtKB-SubCell"/>
</dbReference>
<dbReference type="InterPro" id="IPR010930">
    <property type="entry name" value="Flg_bb/hook_C_dom"/>
</dbReference>
<dbReference type="Proteomes" id="UP000198577">
    <property type="component" value="Unassembled WGS sequence"/>
</dbReference>
<dbReference type="Pfam" id="PF00460">
    <property type="entry name" value="Flg_bb_rod"/>
    <property type="match status" value="1"/>
</dbReference>
<dbReference type="RefSeq" id="WP_092281781.1">
    <property type="nucleotide sequence ID" value="NZ_FOXR01000001.1"/>
</dbReference>
<evidence type="ECO:0000256" key="5">
    <source>
        <dbReference type="RuleBase" id="RU362116"/>
    </source>
</evidence>
<dbReference type="NCBIfam" id="TIGR03506">
    <property type="entry name" value="FlgEFG_subfam"/>
    <property type="match status" value="1"/>
</dbReference>
<evidence type="ECO:0000259" key="8">
    <source>
        <dbReference type="Pfam" id="PF07559"/>
    </source>
</evidence>
<evidence type="ECO:0000256" key="1">
    <source>
        <dbReference type="ARBA" id="ARBA00004117"/>
    </source>
</evidence>
<feature type="domain" description="Flagellar hook protein FlgE/F/G-like D1" evidence="9">
    <location>
        <begin position="97"/>
        <end position="147"/>
    </location>
</feature>
<dbReference type="EMBL" id="FOXR01000001">
    <property type="protein sequence ID" value="SFP59524.1"/>
    <property type="molecule type" value="Genomic_DNA"/>
</dbReference>
<dbReference type="GO" id="GO:0071978">
    <property type="term" value="P:bacterial-type flagellum-dependent swarming motility"/>
    <property type="evidence" value="ECO:0007669"/>
    <property type="project" value="TreeGrafter"/>
</dbReference>
<evidence type="ECO:0000259" key="7">
    <source>
        <dbReference type="Pfam" id="PF06429"/>
    </source>
</evidence>
<organism evidence="10 11">
    <name type="scientific">Caldicoprobacter faecalis</name>
    <dbReference type="NCBI Taxonomy" id="937334"/>
    <lineage>
        <taxon>Bacteria</taxon>
        <taxon>Bacillati</taxon>
        <taxon>Bacillota</taxon>
        <taxon>Clostridia</taxon>
        <taxon>Caldicoprobacterales</taxon>
        <taxon>Caldicoprobacteraceae</taxon>
        <taxon>Caldicoprobacter</taxon>
    </lineage>
</organism>
<dbReference type="Pfam" id="PF06429">
    <property type="entry name" value="Flg_bbr_C"/>
    <property type="match status" value="1"/>
</dbReference>
<comment type="similarity">
    <text evidence="2 5">Belongs to the flagella basal body rod proteins family.</text>
</comment>
<evidence type="ECO:0000256" key="4">
    <source>
        <dbReference type="ARBA" id="ARBA00023143"/>
    </source>
</evidence>
<dbReference type="InterPro" id="IPR053967">
    <property type="entry name" value="LlgE_F_G-like_D1"/>
</dbReference>
<reference evidence="10 11" key="1">
    <citation type="submission" date="2016-10" db="EMBL/GenBank/DDBJ databases">
        <authorList>
            <person name="de Groot N.N."/>
        </authorList>
    </citation>
    <scope>NUCLEOTIDE SEQUENCE [LARGE SCALE GENOMIC DNA]</scope>
    <source>
        <strain evidence="10 11">DSM 20678</strain>
    </source>
</reference>
<dbReference type="STRING" id="937334.SAMN05444406_10139"/>
<comment type="subcellular location">
    <subcellularLocation>
        <location evidence="1 5">Bacterial flagellum basal body</location>
    </subcellularLocation>
</comment>
<dbReference type="InterPro" id="IPR037925">
    <property type="entry name" value="FlgE/F/G-like"/>
</dbReference>
<evidence type="ECO:0000313" key="11">
    <source>
        <dbReference type="Proteomes" id="UP000198577"/>
    </source>
</evidence>
<dbReference type="InterPro" id="IPR037058">
    <property type="entry name" value="Falgellar_hook_FlgE_sf"/>
</dbReference>